<feature type="domain" description="MurNAc-LAA" evidence="2">
    <location>
        <begin position="130"/>
        <end position="240"/>
    </location>
</feature>
<organism evidence="3 4">
    <name type="scientific">Candidatus Syntrophocurvum alkaliphilum</name>
    <dbReference type="NCBI Taxonomy" id="2293317"/>
    <lineage>
        <taxon>Bacteria</taxon>
        <taxon>Bacillati</taxon>
        <taxon>Bacillota</taxon>
        <taxon>Clostridia</taxon>
        <taxon>Eubacteriales</taxon>
        <taxon>Syntrophomonadaceae</taxon>
        <taxon>Candidatus Syntrophocurvum</taxon>
    </lineage>
</organism>
<dbReference type="GO" id="GO:0030288">
    <property type="term" value="C:outer membrane-bounded periplasmic space"/>
    <property type="evidence" value="ECO:0007669"/>
    <property type="project" value="TreeGrafter"/>
</dbReference>
<dbReference type="Pfam" id="PF01520">
    <property type="entry name" value="Amidase_3"/>
    <property type="match status" value="1"/>
</dbReference>
<protein>
    <submittedName>
        <fullName evidence="3">N-acetylmuramoyl-L-alanine amidase</fullName>
        <ecNumber evidence="3">3.5.1.28</ecNumber>
    </submittedName>
</protein>
<dbReference type="PANTHER" id="PTHR30404">
    <property type="entry name" value="N-ACETYLMURAMOYL-L-ALANINE AMIDASE"/>
    <property type="match status" value="1"/>
</dbReference>
<dbReference type="EC" id="3.5.1.28" evidence="3"/>
<dbReference type="SMART" id="SM00646">
    <property type="entry name" value="Ami_3"/>
    <property type="match status" value="1"/>
</dbReference>
<reference evidence="4" key="1">
    <citation type="journal article" date="2019" name="Microbiology">
        <title>Complete Genome Sequence of an Uncultured Bacterium of the Candidate Phylum Bipolaricaulota.</title>
        <authorList>
            <person name="Kadnikov V.V."/>
            <person name="Mardanov A.V."/>
            <person name="Beletsky A.V."/>
            <person name="Frank Y.A."/>
            <person name="Karnachuk O.V."/>
            <person name="Ravin N.V."/>
        </authorList>
    </citation>
    <scope>NUCLEOTIDE SEQUENCE [LARGE SCALE GENOMIC DNA]</scope>
</reference>
<evidence type="ECO:0000313" key="4">
    <source>
        <dbReference type="Proteomes" id="UP000426444"/>
    </source>
</evidence>
<dbReference type="Gene3D" id="3.40.630.40">
    <property type="entry name" value="Zn-dependent exopeptidases"/>
    <property type="match status" value="1"/>
</dbReference>
<keyword evidence="1 3" id="KW-0378">Hydrolase</keyword>
<dbReference type="InterPro" id="IPR002508">
    <property type="entry name" value="MurNAc-LAA_cat"/>
</dbReference>
<keyword evidence="4" id="KW-1185">Reference proteome</keyword>
<name>A0A6I6DJ23_9FIRM</name>
<evidence type="ECO:0000256" key="1">
    <source>
        <dbReference type="ARBA" id="ARBA00022801"/>
    </source>
</evidence>
<dbReference type="CDD" id="cd02696">
    <property type="entry name" value="MurNAc-LAA"/>
    <property type="match status" value="1"/>
</dbReference>
<dbReference type="GO" id="GO:0008745">
    <property type="term" value="F:N-acetylmuramoyl-L-alanine amidase activity"/>
    <property type="evidence" value="ECO:0007669"/>
    <property type="project" value="UniProtKB-EC"/>
</dbReference>
<dbReference type="EMBL" id="CP046457">
    <property type="protein sequence ID" value="QGU00814.1"/>
    <property type="molecule type" value="Genomic_DNA"/>
</dbReference>
<accession>A0A6I6DJ23</accession>
<sequence>MRRIEILYFNKKKGAISLATVLLIALCFVGAKMGYQEERMVMEDSAVISYAIANKVIVVDAGHGGVDPGAIRGNIVEKDITLEISKKLTEKLSQAGALVIMTRETETDVIGEEISGKISNRKRKDLARRVEKAEEAKADLFISIHTNADVSSKWRGAQTFYSSGSEISKIYAESIQEEMTRILGNTNRKAKPGSYYVMDKSSMPTVIVEVGFISNPQEAKLLQDDAYQSQVCYSILSGIVKAELQKMQVEEN</sequence>
<dbReference type="OrthoDB" id="9806267at2"/>
<evidence type="ECO:0000259" key="2">
    <source>
        <dbReference type="SMART" id="SM00646"/>
    </source>
</evidence>
<dbReference type="SUPFAM" id="SSF53187">
    <property type="entry name" value="Zn-dependent exopeptidases"/>
    <property type="match status" value="1"/>
</dbReference>
<dbReference type="RefSeq" id="WP_156204562.1">
    <property type="nucleotide sequence ID" value="NZ_CP046457.1"/>
</dbReference>
<proteinExistence type="predicted"/>
<dbReference type="PANTHER" id="PTHR30404:SF0">
    <property type="entry name" value="N-ACETYLMURAMOYL-L-ALANINE AMIDASE AMIC"/>
    <property type="match status" value="1"/>
</dbReference>
<dbReference type="KEGG" id="salq:SYNTR_2220"/>
<evidence type="ECO:0000313" key="3">
    <source>
        <dbReference type="EMBL" id="QGU00814.1"/>
    </source>
</evidence>
<dbReference type="InterPro" id="IPR050695">
    <property type="entry name" value="N-acetylmuramoyl_amidase_3"/>
</dbReference>
<dbReference type="AlphaFoldDB" id="A0A6I6DJ23"/>
<dbReference type="Proteomes" id="UP000426444">
    <property type="component" value="Chromosome"/>
</dbReference>
<gene>
    <name evidence="3" type="ORF">SYNTR_2220</name>
</gene>
<dbReference type="GO" id="GO:0009253">
    <property type="term" value="P:peptidoglycan catabolic process"/>
    <property type="evidence" value="ECO:0007669"/>
    <property type="project" value="InterPro"/>
</dbReference>